<dbReference type="EMBL" id="MT144922">
    <property type="protein sequence ID" value="QJI01418.1"/>
    <property type="molecule type" value="Genomic_DNA"/>
</dbReference>
<dbReference type="AlphaFoldDB" id="A0A6H2A4U3"/>
<dbReference type="EMBL" id="MT141254">
    <property type="protein sequence ID" value="QJA57101.1"/>
    <property type="molecule type" value="Genomic_DNA"/>
</dbReference>
<gene>
    <name evidence="2" type="ORF">MM415B01715_0013</name>
    <name evidence="1" type="ORF">TM448A04929_0012</name>
    <name evidence="3" type="ORF">TM448B02535_0006</name>
</gene>
<accession>A0A6H2A4U3</accession>
<evidence type="ECO:0000313" key="3">
    <source>
        <dbReference type="EMBL" id="QJI01418.1"/>
    </source>
</evidence>
<evidence type="ECO:0000313" key="2">
    <source>
        <dbReference type="EMBL" id="QJA57101.1"/>
    </source>
</evidence>
<reference evidence="1" key="1">
    <citation type="submission" date="2020-03" db="EMBL/GenBank/DDBJ databases">
        <title>The deep terrestrial virosphere.</title>
        <authorList>
            <person name="Holmfeldt K."/>
            <person name="Nilsson E."/>
            <person name="Simone D."/>
            <person name="Lopez-Fernandez M."/>
            <person name="Wu X."/>
            <person name="de Brujin I."/>
            <person name="Lundin D."/>
            <person name="Andersson A."/>
            <person name="Bertilsson S."/>
            <person name="Dopson M."/>
        </authorList>
    </citation>
    <scope>NUCLEOTIDE SEQUENCE</scope>
    <source>
        <strain evidence="2">MM415B01715</strain>
        <strain evidence="1">TM448A04929</strain>
        <strain evidence="3">TM448B02535</strain>
    </source>
</reference>
<proteinExistence type="predicted"/>
<dbReference type="EMBL" id="MT144508">
    <property type="protein sequence ID" value="QJA54460.1"/>
    <property type="molecule type" value="Genomic_DNA"/>
</dbReference>
<organism evidence="1">
    <name type="scientific">viral metagenome</name>
    <dbReference type="NCBI Taxonomy" id="1070528"/>
    <lineage>
        <taxon>unclassified sequences</taxon>
        <taxon>metagenomes</taxon>
        <taxon>organismal metagenomes</taxon>
    </lineage>
</organism>
<sequence>MPGFMNARCALCAHCGTLTPKKRSGSFQYPDGKTRHVDQVNIPYCVLLNMAVSPVVYHTCTKYEQRLDKTPPAG</sequence>
<evidence type="ECO:0000313" key="1">
    <source>
        <dbReference type="EMBL" id="QJA54460.1"/>
    </source>
</evidence>
<protein>
    <submittedName>
        <fullName evidence="1">Uncharacterized protein</fullName>
    </submittedName>
</protein>
<name>A0A6H2A4U3_9ZZZZ</name>